<keyword evidence="1" id="KW-0472">Membrane</keyword>
<keyword evidence="1" id="KW-0812">Transmembrane</keyword>
<evidence type="ECO:0000256" key="1">
    <source>
        <dbReference type="SAM" id="Phobius"/>
    </source>
</evidence>
<proteinExistence type="predicted"/>
<keyword evidence="1" id="KW-1133">Transmembrane helix</keyword>
<dbReference type="PANTHER" id="PTHR30373:SF2">
    <property type="entry name" value="UPF0603 PROTEIN YGCG"/>
    <property type="match status" value="1"/>
</dbReference>
<name>A0ABZ2D351_9SPHN</name>
<dbReference type="Pfam" id="PF04536">
    <property type="entry name" value="TPM_phosphatase"/>
    <property type="match status" value="1"/>
</dbReference>
<dbReference type="RefSeq" id="WP_338446355.1">
    <property type="nucleotide sequence ID" value="NZ_CP144918.1"/>
</dbReference>
<accession>A0ABZ2D351</accession>
<dbReference type="Gene3D" id="3.10.310.50">
    <property type="match status" value="1"/>
</dbReference>
<evidence type="ECO:0000313" key="4">
    <source>
        <dbReference type="Proteomes" id="UP001335183"/>
    </source>
</evidence>
<organism evidence="3 4">
    <name type="scientific">Pelagerythrobacter marensis</name>
    <dbReference type="NCBI Taxonomy" id="543877"/>
    <lineage>
        <taxon>Bacteria</taxon>
        <taxon>Pseudomonadati</taxon>
        <taxon>Pseudomonadota</taxon>
        <taxon>Alphaproteobacteria</taxon>
        <taxon>Sphingomonadales</taxon>
        <taxon>Erythrobacteraceae</taxon>
        <taxon>Pelagerythrobacter</taxon>
    </lineage>
</organism>
<sequence length="279" mass="29514">MPSRALREGLRLLLILVAALGLALPAAGQDFPERGTAPVVDAANIIDDATEAELTQALTAFEQRNQRQFVIATIPDLQGYEISDYGYRLGRTWGLGDTENDDGIILIVAPNERRVRIEVGYGLEGVIPDGLAFEYVEEMKPYFRDGDYSRGIALGAQRIMTQLELPPEEAAQVAAQAEQARESEGGVPFGALIWLAFLFLFFVLPMFGRGRRRRYRSGMGGVVGDIVLWEAGKAIARGLSDDDWGGGGFGGFGGGGGGGFGGFSGGGGSFGGGGASGGW</sequence>
<feature type="domain" description="TPM" evidence="2">
    <location>
        <begin position="39"/>
        <end position="161"/>
    </location>
</feature>
<reference evidence="3 4" key="1">
    <citation type="submission" date="2024-02" db="EMBL/GenBank/DDBJ databases">
        <title>The whole genome sequence of five bacterial samples isolated from Abu Dhabi Sabkha-shore region.</title>
        <authorList>
            <person name="Sudalaimuthuasari N."/>
            <person name="Sarfraz B."/>
            <person name="Tuyisabe J.D."/>
            <person name="Mugisha Ntwali L.D.M."/>
            <person name="Ali A.I.A.A."/>
            <person name="Almansoori S.Z.A."/>
            <person name="Alajami H.S.A."/>
            <person name="Almeqbaali A.A.S."/>
            <person name="Kundu B."/>
            <person name="Saeed E.E."/>
            <person name="Sukumarinath V."/>
            <person name="Mishra A.K."/>
            <person name="Hazzouri K.M."/>
            <person name="Almaskari R."/>
            <person name="Sharma A.K."/>
            <person name="Amiri K.M.A."/>
        </authorList>
    </citation>
    <scope>NUCLEOTIDE SEQUENCE [LARGE SCALE GENOMIC DNA]</scope>
    <source>
        <strain evidence="4">kcgeb_sd</strain>
    </source>
</reference>
<gene>
    <name evidence="3" type="ORF">V5F89_00735</name>
</gene>
<dbReference type="EMBL" id="CP144918">
    <property type="protein sequence ID" value="WWA47465.1"/>
    <property type="molecule type" value="Genomic_DNA"/>
</dbReference>
<keyword evidence="4" id="KW-1185">Reference proteome</keyword>
<dbReference type="PANTHER" id="PTHR30373">
    <property type="entry name" value="UPF0603 PROTEIN YGCG"/>
    <property type="match status" value="1"/>
</dbReference>
<dbReference type="Proteomes" id="UP001335183">
    <property type="component" value="Chromosome"/>
</dbReference>
<evidence type="ECO:0000259" key="2">
    <source>
        <dbReference type="Pfam" id="PF04536"/>
    </source>
</evidence>
<evidence type="ECO:0000313" key="3">
    <source>
        <dbReference type="EMBL" id="WWA47465.1"/>
    </source>
</evidence>
<feature type="transmembrane region" description="Helical" evidence="1">
    <location>
        <begin position="186"/>
        <end position="207"/>
    </location>
</feature>
<dbReference type="InterPro" id="IPR007621">
    <property type="entry name" value="TPM_dom"/>
</dbReference>
<protein>
    <submittedName>
        <fullName evidence="3">TPM domain-containing protein</fullName>
    </submittedName>
</protein>